<dbReference type="Gene3D" id="2.160.20.10">
    <property type="entry name" value="Single-stranded right-handed beta-helix, Pectin lyase-like"/>
    <property type="match status" value="1"/>
</dbReference>
<protein>
    <submittedName>
        <fullName evidence="3">Filamentous hemagglutinin N-terminal domain-containing protein</fullName>
    </submittedName>
</protein>
<keyword evidence="1" id="KW-0732">Signal</keyword>
<sequence length="1196" mass="122278">MTPRHTDSGRARAARFQPRLLTLLIAQCCAAAFSLHAGPKAQAAPQAPVLMRGDVTVTVQGGATLVQQRSDKAVVNWASFGLAAGETFQLQQPGARSALLSRVTGHEASRIDGHVQANGRFFLLNPNGVIVGKQGRLDVGGLMLSTLAMSDDDFMAGRHALSATGRGGASVVNEGVIRVADGGAAVLAAPVVEQRGLIKVKLGKVALAGAETLLVDFDGDQLISYAIDPATAKDLDLHRRVDHSGQIENEGGHVELSTADLQRVMNSVINLTGTVSVDAVERQGGTIVLKAGGQGQINFNGRVTAQGQQGGTVHAQAKGIDLGPQAQVLASGQQGGGQVLMDARMADAPDMALQKLVVARGAFVDVSAKQSGDAGQALFYANALTQFDGQVLAKGGATGGDGGFVEVSARERLAYDGDVDASAVSGRAGQLLLDPAKLRIVNNAAEAEAGESALSVVTLNRNLRRGTNVMVQADDRLVVAAVVDGRSATDQAPTGTLTLEATRGDLNVLNHVLAGNVFLKAGGQINLAADKLVLSAGALNMQAGGPVNLAGALVGAQIDINALGTFALLDNAFMDARQGGVNVRASQISTAAGLVQAAGLVSMQSQGGLTVGQGGVRSTQTGGVSLVAAQGDIQLNGSVGVRTGEFTVSSLNGRIDQAWAPAEGQAASQGVTLSGGLYEKAGQPGQWANGDANSGVTATFTAKGDISLGAMEGFSHVALASTQGNVILNLALGGSETGFGPVPGAPAAGLPLIGSMSIRGVGAELNGLNLLGTQAGAGLDVDVSGNLISNLAIGVTWGDIKLKAGEDFYLGNNIFSRGKDEMLEGGGFKRQVYGIDIKAKNLVLFNNLSSESDFAVLADDLKVAKITISNSPLNYLGGMLPEIYFSSDDVVVGVFSGLGALAVGLDDDHGLSILGLGRPPVGLLSSQGILLKLSTQGFAVDAETGVVSSFEVLGSLLSNYYSNNEDLGSYQLILDEVKRSLGSAKGLSVSGFGVDYTSRWGDDLSEFKSQTLVISQAAAACTSCYGYSVEYKDDLYGRVYLKGADGLMRGVFYDALISHYSTESGLAIRTDTSGNPPVGGTIFGGVLGGDQAQSSSYSGLKYSAVGSVFGSASVMNVFGGGDDVFNDSSVINRGVDVAYGSAYSDELFFGNGAWLASRPAFNLGLGGVMGSAPLLPLDSEALHAASCDAVDGCNDR</sequence>
<dbReference type="Proteomes" id="UP000292120">
    <property type="component" value="Unassembled WGS sequence"/>
</dbReference>
<dbReference type="SMART" id="SM00912">
    <property type="entry name" value="Haemagg_act"/>
    <property type="match status" value="1"/>
</dbReference>
<feature type="chain" id="PRO_5020245206" evidence="1">
    <location>
        <begin position="38"/>
        <end position="1196"/>
    </location>
</feature>
<proteinExistence type="predicted"/>
<feature type="signal peptide" evidence="1">
    <location>
        <begin position="1"/>
        <end position="37"/>
    </location>
</feature>
<dbReference type="NCBIfam" id="TIGR01901">
    <property type="entry name" value="adhes_NPXG"/>
    <property type="match status" value="1"/>
</dbReference>
<dbReference type="InterPro" id="IPR008638">
    <property type="entry name" value="FhaB/CdiA-like_TPS"/>
</dbReference>
<dbReference type="PANTHER" id="PTHR12338">
    <property type="entry name" value="AUTOTRANSPORTER"/>
    <property type="match status" value="1"/>
</dbReference>
<organism evidence="3 4">
    <name type="scientific">Aquabacterium lacunae</name>
    <dbReference type="NCBI Taxonomy" id="2528630"/>
    <lineage>
        <taxon>Bacteria</taxon>
        <taxon>Pseudomonadati</taxon>
        <taxon>Pseudomonadota</taxon>
        <taxon>Betaproteobacteria</taxon>
        <taxon>Burkholderiales</taxon>
        <taxon>Aquabacterium</taxon>
    </lineage>
</organism>
<name>A0A4Q9H0M2_9BURK</name>
<dbReference type="OrthoDB" id="218680at2"/>
<dbReference type="PANTHER" id="PTHR12338:SF5">
    <property type="entry name" value="ANTIGEN 43-RELATED"/>
    <property type="match status" value="1"/>
</dbReference>
<evidence type="ECO:0000313" key="3">
    <source>
        <dbReference type="EMBL" id="TBO31273.1"/>
    </source>
</evidence>
<dbReference type="InterPro" id="IPR050909">
    <property type="entry name" value="Bact_Autotransporter_VF"/>
</dbReference>
<dbReference type="EMBL" id="SIXI01000003">
    <property type="protein sequence ID" value="TBO31273.1"/>
    <property type="molecule type" value="Genomic_DNA"/>
</dbReference>
<keyword evidence="4" id="KW-1185">Reference proteome</keyword>
<dbReference type="SUPFAM" id="SSF51126">
    <property type="entry name" value="Pectin lyase-like"/>
    <property type="match status" value="1"/>
</dbReference>
<comment type="caution">
    <text evidence="3">The sequence shown here is derived from an EMBL/GenBank/DDBJ whole genome shotgun (WGS) entry which is preliminary data.</text>
</comment>
<evidence type="ECO:0000256" key="1">
    <source>
        <dbReference type="SAM" id="SignalP"/>
    </source>
</evidence>
<dbReference type="Pfam" id="PF05860">
    <property type="entry name" value="TPS"/>
    <property type="match status" value="1"/>
</dbReference>
<dbReference type="InterPro" id="IPR012334">
    <property type="entry name" value="Pectin_lyas_fold"/>
</dbReference>
<reference evidence="3 4" key="1">
    <citation type="submission" date="2019-02" db="EMBL/GenBank/DDBJ databases">
        <title>Aquabacterium sp. strain KMB7.</title>
        <authorList>
            <person name="Chen W.-M."/>
        </authorList>
    </citation>
    <scope>NUCLEOTIDE SEQUENCE [LARGE SCALE GENOMIC DNA]</scope>
    <source>
        <strain evidence="3 4">KMB7</strain>
    </source>
</reference>
<feature type="domain" description="Filamentous haemagglutinin FhaB/tRNA nuclease CdiA-like TPS" evidence="2">
    <location>
        <begin position="41"/>
        <end position="153"/>
    </location>
</feature>
<evidence type="ECO:0000313" key="4">
    <source>
        <dbReference type="Proteomes" id="UP000292120"/>
    </source>
</evidence>
<dbReference type="AlphaFoldDB" id="A0A4Q9H0M2"/>
<dbReference type="InterPro" id="IPR011050">
    <property type="entry name" value="Pectin_lyase_fold/virulence"/>
</dbReference>
<accession>A0A4Q9H0M2</accession>
<gene>
    <name evidence="3" type="ORF">EYS42_08485</name>
</gene>
<evidence type="ECO:0000259" key="2">
    <source>
        <dbReference type="SMART" id="SM00912"/>
    </source>
</evidence>